<accession>A0AAE1SQ41</accession>
<evidence type="ECO:0000313" key="2">
    <source>
        <dbReference type="Proteomes" id="UP001291623"/>
    </source>
</evidence>
<evidence type="ECO:0000313" key="1">
    <source>
        <dbReference type="EMBL" id="KAK4372666.1"/>
    </source>
</evidence>
<gene>
    <name evidence="1" type="ORF">RND71_008050</name>
</gene>
<name>A0AAE1SQ41_9SOLA</name>
<reference evidence="1" key="1">
    <citation type="submission" date="2023-12" db="EMBL/GenBank/DDBJ databases">
        <title>Genome assembly of Anisodus tanguticus.</title>
        <authorList>
            <person name="Wang Y.-J."/>
        </authorList>
    </citation>
    <scope>NUCLEOTIDE SEQUENCE</scope>
    <source>
        <strain evidence="1">KB-2021</strain>
        <tissue evidence="1">Leaf</tissue>
    </source>
</reference>
<dbReference type="AlphaFoldDB" id="A0AAE1SQ41"/>
<sequence>MHNELLEAAMPFLNSLQQTLSGRQGALPQVPDALPEAPPQVPNLPIPEIVGQGRGEPFFIIKNTSMESSMLNRVRKLERENSIFLLDKARGEYWSEVKSGLYNSSSQGEYYRLLSFENRDLQIRERKHSCFFLFQEILSRNRALRGYAANPTEDFLDFFSEKRDALDKNPEWGPVEKDRKEIEFVEQVKLDLAARGHESLYIKEILGLG</sequence>
<protein>
    <submittedName>
        <fullName evidence="1">Uncharacterized protein</fullName>
    </submittedName>
</protein>
<proteinExistence type="predicted"/>
<keyword evidence="2" id="KW-1185">Reference proteome</keyword>
<organism evidence="1 2">
    <name type="scientific">Anisodus tanguticus</name>
    <dbReference type="NCBI Taxonomy" id="243964"/>
    <lineage>
        <taxon>Eukaryota</taxon>
        <taxon>Viridiplantae</taxon>
        <taxon>Streptophyta</taxon>
        <taxon>Embryophyta</taxon>
        <taxon>Tracheophyta</taxon>
        <taxon>Spermatophyta</taxon>
        <taxon>Magnoliopsida</taxon>
        <taxon>eudicotyledons</taxon>
        <taxon>Gunneridae</taxon>
        <taxon>Pentapetalae</taxon>
        <taxon>asterids</taxon>
        <taxon>lamiids</taxon>
        <taxon>Solanales</taxon>
        <taxon>Solanaceae</taxon>
        <taxon>Solanoideae</taxon>
        <taxon>Hyoscyameae</taxon>
        <taxon>Anisodus</taxon>
    </lineage>
</organism>
<comment type="caution">
    <text evidence="1">The sequence shown here is derived from an EMBL/GenBank/DDBJ whole genome shotgun (WGS) entry which is preliminary data.</text>
</comment>
<dbReference type="EMBL" id="JAVYJV010000004">
    <property type="protein sequence ID" value="KAK4372666.1"/>
    <property type="molecule type" value="Genomic_DNA"/>
</dbReference>
<dbReference type="Proteomes" id="UP001291623">
    <property type="component" value="Unassembled WGS sequence"/>
</dbReference>